<accession>A0A131YYV9</accession>
<keyword evidence="2" id="KW-0547">Nucleotide-binding</keyword>
<dbReference type="GO" id="GO:0000226">
    <property type="term" value="P:microtubule cytoskeleton organization"/>
    <property type="evidence" value="ECO:0007669"/>
    <property type="project" value="TreeGrafter"/>
</dbReference>
<evidence type="ECO:0000256" key="3">
    <source>
        <dbReference type="ARBA" id="ARBA00022840"/>
    </source>
</evidence>
<feature type="region of interest" description="Disordered" evidence="4">
    <location>
        <begin position="37"/>
        <end position="122"/>
    </location>
</feature>
<evidence type="ECO:0000313" key="5">
    <source>
        <dbReference type="EMBL" id="JAP84177.1"/>
    </source>
</evidence>
<dbReference type="PROSITE" id="PS51221">
    <property type="entry name" value="TTL"/>
    <property type="match status" value="1"/>
</dbReference>
<evidence type="ECO:0000256" key="1">
    <source>
        <dbReference type="ARBA" id="ARBA00022598"/>
    </source>
</evidence>
<dbReference type="GO" id="GO:0005524">
    <property type="term" value="F:ATP binding"/>
    <property type="evidence" value="ECO:0007669"/>
    <property type="project" value="UniProtKB-KW"/>
</dbReference>
<dbReference type="PANTHER" id="PTHR12241">
    <property type="entry name" value="TUBULIN POLYGLUTAMYLASE"/>
    <property type="match status" value="1"/>
</dbReference>
<dbReference type="InterPro" id="IPR004344">
    <property type="entry name" value="TTL/TTLL_fam"/>
</dbReference>
<feature type="region of interest" description="Disordered" evidence="4">
    <location>
        <begin position="658"/>
        <end position="684"/>
    </location>
</feature>
<dbReference type="GO" id="GO:0036064">
    <property type="term" value="C:ciliary basal body"/>
    <property type="evidence" value="ECO:0007669"/>
    <property type="project" value="TreeGrafter"/>
</dbReference>
<dbReference type="Pfam" id="PF03133">
    <property type="entry name" value="TTL"/>
    <property type="match status" value="1"/>
</dbReference>
<evidence type="ECO:0000256" key="4">
    <source>
        <dbReference type="SAM" id="MobiDB-lite"/>
    </source>
</evidence>
<keyword evidence="1" id="KW-0436">Ligase</keyword>
<feature type="compositionally biased region" description="Basic and acidic residues" evidence="4">
    <location>
        <begin position="112"/>
        <end position="122"/>
    </location>
</feature>
<dbReference type="GO" id="GO:0070740">
    <property type="term" value="F:tubulin-glutamic acid ligase activity"/>
    <property type="evidence" value="ECO:0007669"/>
    <property type="project" value="TreeGrafter"/>
</dbReference>
<keyword evidence="3" id="KW-0067">ATP-binding</keyword>
<organism evidence="5">
    <name type="scientific">Rhipicephalus appendiculatus</name>
    <name type="common">Brown ear tick</name>
    <dbReference type="NCBI Taxonomy" id="34631"/>
    <lineage>
        <taxon>Eukaryota</taxon>
        <taxon>Metazoa</taxon>
        <taxon>Ecdysozoa</taxon>
        <taxon>Arthropoda</taxon>
        <taxon>Chelicerata</taxon>
        <taxon>Arachnida</taxon>
        <taxon>Acari</taxon>
        <taxon>Parasitiformes</taxon>
        <taxon>Ixodida</taxon>
        <taxon>Ixodoidea</taxon>
        <taxon>Ixodidae</taxon>
        <taxon>Rhipicephalinae</taxon>
        <taxon>Rhipicephalus</taxon>
        <taxon>Rhipicephalus</taxon>
    </lineage>
</organism>
<dbReference type="SUPFAM" id="SSF56059">
    <property type="entry name" value="Glutathione synthetase ATP-binding domain-like"/>
    <property type="match status" value="1"/>
</dbReference>
<sequence length="697" mass="78761">MVTRVQPPPRGSTLYHMLEDSQAAIFCCCCEVPSPGCARRTASSSPPPTPPGDPDSPTSPASLPSSSSSSSLDGATPLPSDTSPEETGGGGGHQSRPTKRSLSDMGAVQQQQHKEGAGDAERDRLYSPFRRSLFPGVPPTLQFYSDGHQVLPLPACIRKQLRWKVTSITPLLIRQTVVRSGFRLTRDSRERRHGLREPRPMKYAARKNGPYWNGTWGKHIKCFTFAEIKGFQKVNHFPGSFHLGRKDKLWQNVVRLGRIRGEKGRPSLPDTFLLPQELPLLRDAWSAETPGDHCWIIKPPASARGAGVHVVHRWDQIPKKQPLVVQRYVRTPYLINGTKFDLRLYALVTSFDPLKIYLFPDGLVRFASIKYSQECEDLSDRYMHLTNYSINKKSATYTAGGSGDCQGHKWSIKALQGYLEGLGVDFASLWEQMVDIVVKTLACAEGPMNRLIQRHTSSRYTCYELFGFDILLDEQLKPWLLEVNISPSLRSATPVDYTVKSEVVKDMLNLAGFQLPQQLNNDLDERLLECYGLEEQDDLSLNPLLHTYSLSPAELLKHRHYETSLMDVEEETSGLLESLTPDDVRVLVQSEDELSRCGSFKRVFPGGRHGDVTLLAHRRYYNLLLAAWERRFGHQRHKGVEWLQRLCAKGFHLTSPDMERVPTAESQSSPVSEKSHRRKVTRNVNIHLLQKERQHRG</sequence>
<dbReference type="GO" id="GO:0015631">
    <property type="term" value="F:tubulin binding"/>
    <property type="evidence" value="ECO:0007669"/>
    <property type="project" value="TreeGrafter"/>
</dbReference>
<protein>
    <submittedName>
        <fullName evidence="5">Tubulin polyglutamylase TTLL4</fullName>
    </submittedName>
</protein>
<dbReference type="Gene3D" id="3.30.470.20">
    <property type="entry name" value="ATP-grasp fold, B domain"/>
    <property type="match status" value="1"/>
</dbReference>
<proteinExistence type="predicted"/>
<reference evidence="5" key="1">
    <citation type="journal article" date="2016" name="Ticks Tick Borne Dis.">
        <title>De novo assembly and annotation of the salivary gland transcriptome of Rhipicephalus appendiculatus male and female ticks during blood feeding.</title>
        <authorList>
            <person name="de Castro M.H."/>
            <person name="de Klerk D."/>
            <person name="Pienaar R."/>
            <person name="Latif A.A."/>
            <person name="Rees D.J."/>
            <person name="Mans B.J."/>
        </authorList>
    </citation>
    <scope>NUCLEOTIDE SEQUENCE</scope>
    <source>
        <tissue evidence="5">Salivary glands</tissue>
    </source>
</reference>
<name>A0A131YYV9_RHIAP</name>
<dbReference type="EMBL" id="GEDV01004380">
    <property type="protein sequence ID" value="JAP84177.1"/>
    <property type="molecule type" value="Transcribed_RNA"/>
</dbReference>
<dbReference type="PANTHER" id="PTHR12241:SF162">
    <property type="entry name" value="TUBULIN MONOGLUTAMYLASE TTLL4"/>
    <property type="match status" value="1"/>
</dbReference>
<evidence type="ECO:0000256" key="2">
    <source>
        <dbReference type="ARBA" id="ARBA00022741"/>
    </source>
</evidence>
<dbReference type="AlphaFoldDB" id="A0A131YYV9"/>
<feature type="compositionally biased region" description="Low complexity" evidence="4">
    <location>
        <begin position="55"/>
        <end position="77"/>
    </location>
</feature>
<feature type="compositionally biased region" description="Pro residues" evidence="4">
    <location>
        <begin position="45"/>
        <end position="54"/>
    </location>
</feature>